<evidence type="ECO:0000256" key="1">
    <source>
        <dbReference type="ARBA" id="ARBA00023172"/>
    </source>
</evidence>
<dbReference type="GO" id="GO:0015074">
    <property type="term" value="P:DNA integration"/>
    <property type="evidence" value="ECO:0007669"/>
    <property type="project" value="InterPro"/>
</dbReference>
<dbReference type="GO" id="GO:0003677">
    <property type="term" value="F:DNA binding"/>
    <property type="evidence" value="ECO:0007669"/>
    <property type="project" value="InterPro"/>
</dbReference>
<dbReference type="KEGG" id="pfuw:KF707C_53590"/>
<dbReference type="InterPro" id="IPR013762">
    <property type="entry name" value="Integrase-like_cat_sf"/>
</dbReference>
<dbReference type="PROSITE" id="PS51898">
    <property type="entry name" value="TYR_RECOMBINASE"/>
    <property type="match status" value="1"/>
</dbReference>
<keyword evidence="4" id="KW-1185">Reference proteome</keyword>
<dbReference type="SUPFAM" id="SSF56349">
    <property type="entry name" value="DNA breaking-rejoining enzymes"/>
    <property type="match status" value="1"/>
</dbReference>
<dbReference type="EMBL" id="AP014862">
    <property type="protein sequence ID" value="BAU77047.1"/>
    <property type="molecule type" value="Genomic_DNA"/>
</dbReference>
<dbReference type="RefSeq" id="WP_003453316.1">
    <property type="nucleotide sequence ID" value="NZ_AJMR01000180.1"/>
</dbReference>
<proteinExistence type="predicted"/>
<reference evidence="4" key="1">
    <citation type="submission" date="2015-05" db="EMBL/GenBank/DDBJ databases">
        <title>Draft genome sequencing of a biphenyl-degrading bacterium, Pseudomonas balearica KF707 (=NBRC110670).</title>
        <authorList>
            <person name="Kimura N."/>
            <person name="Hirose J."/>
            <person name="Watanabe T."/>
            <person name="Suenaga H."/>
            <person name="Fujihara H."/>
            <person name="Noguchi M."/>
            <person name="Hashimoto M."/>
            <person name="Shimodaira J."/>
            <person name="Tsuchikane K."/>
            <person name="Hosoyama A."/>
            <person name="Yamazoe A."/>
            <person name="Fujita N."/>
            <person name="Furukawa K."/>
        </authorList>
    </citation>
    <scope>NUCLEOTIDE SEQUENCE [LARGE SCALE GENOMIC DNA]</scope>
    <source>
        <strain evidence="4">DSM 10086 / NBRC 110670 / KF707</strain>
    </source>
</reference>
<evidence type="ECO:0000259" key="2">
    <source>
        <dbReference type="PROSITE" id="PS51898"/>
    </source>
</evidence>
<dbReference type="InterPro" id="IPR011010">
    <property type="entry name" value="DNA_brk_join_enz"/>
</dbReference>
<dbReference type="Pfam" id="PF00589">
    <property type="entry name" value="Phage_integrase"/>
    <property type="match status" value="1"/>
</dbReference>
<gene>
    <name evidence="3" type="ORF">KF707C_53590</name>
</gene>
<dbReference type="InterPro" id="IPR002104">
    <property type="entry name" value="Integrase_catalytic"/>
</dbReference>
<dbReference type="AlphaFoldDB" id="A0AAD1C690"/>
<keyword evidence="1" id="KW-0233">DNA recombination</keyword>
<dbReference type="Gene3D" id="1.10.443.10">
    <property type="entry name" value="Intergrase catalytic core"/>
    <property type="match status" value="1"/>
</dbReference>
<dbReference type="Proteomes" id="UP000218554">
    <property type="component" value="Chromosome"/>
</dbReference>
<dbReference type="GO" id="GO:0006310">
    <property type="term" value="P:DNA recombination"/>
    <property type="evidence" value="ECO:0007669"/>
    <property type="project" value="UniProtKB-KW"/>
</dbReference>
<evidence type="ECO:0000313" key="4">
    <source>
        <dbReference type="Proteomes" id="UP000218554"/>
    </source>
</evidence>
<protein>
    <submittedName>
        <fullName evidence="3">Tyrosine recombinase</fullName>
    </submittedName>
</protein>
<name>A0AAD1C690_METFU</name>
<reference evidence="3 4" key="2">
    <citation type="journal article" date="2017" name="Int. J. Syst. Evol. Microbiol.">
        <title>Pseudomonas furukawaii sp. nov., a polychlorinated biphenyl-degrading bacterium isolated from biphenyl-contaminated soil in Japan.</title>
        <authorList>
            <person name="Kimura N."/>
            <person name="Watanabe T."/>
            <person name="Suenaga H."/>
            <person name="Fujihara H."/>
            <person name="Futagami T."/>
            <person name="Goto M."/>
            <person name="Hanada S."/>
            <person name="Hirose J."/>
        </authorList>
    </citation>
    <scope>NUCLEOTIDE SEQUENCE [LARGE SCALE GENOMIC DNA]</scope>
    <source>
        <strain evidence="4">DSM 10086 / NBRC 110670 / KF707</strain>
    </source>
</reference>
<evidence type="ECO:0000313" key="3">
    <source>
        <dbReference type="EMBL" id="BAU77047.1"/>
    </source>
</evidence>
<feature type="domain" description="Tyr recombinase" evidence="2">
    <location>
        <begin position="5"/>
        <end position="80"/>
    </location>
</feature>
<accession>A0AAD1C690</accession>
<sequence length="80" mass="9332">MEQRLPIHILSSDEVDKIFNVPDVAIFTGVCDRTMLETLYSTGMRRMELINLSWSSIDYERGTVMIRQGKGKKDRMITHR</sequence>
<organism evidence="3 4">
    <name type="scientific">Metapseudomonas furukawaii</name>
    <name type="common">Pseudomonas furukawaii</name>
    <dbReference type="NCBI Taxonomy" id="1149133"/>
    <lineage>
        <taxon>Bacteria</taxon>
        <taxon>Pseudomonadati</taxon>
        <taxon>Pseudomonadota</taxon>
        <taxon>Gammaproteobacteria</taxon>
        <taxon>Pseudomonadales</taxon>
        <taxon>Pseudomonadaceae</taxon>
        <taxon>Metapseudomonas</taxon>
    </lineage>
</organism>